<comment type="similarity">
    <text evidence="1">Belongs to the LysR transcriptional regulatory family.</text>
</comment>
<dbReference type="EMBL" id="JACHEG010000003">
    <property type="protein sequence ID" value="MBB6163614.1"/>
    <property type="molecule type" value="Genomic_DNA"/>
</dbReference>
<proteinExistence type="inferred from homology"/>
<dbReference type="SUPFAM" id="SSF53850">
    <property type="entry name" value="Periplasmic binding protein-like II"/>
    <property type="match status" value="1"/>
</dbReference>
<keyword evidence="3 6" id="KW-0238">DNA-binding</keyword>
<dbReference type="Gene3D" id="3.40.190.290">
    <property type="match status" value="1"/>
</dbReference>
<evidence type="ECO:0000313" key="7">
    <source>
        <dbReference type="Proteomes" id="UP000547879"/>
    </source>
</evidence>
<dbReference type="InterPro" id="IPR036388">
    <property type="entry name" value="WH-like_DNA-bd_sf"/>
</dbReference>
<dbReference type="InterPro" id="IPR050950">
    <property type="entry name" value="HTH-type_LysR_regulators"/>
</dbReference>
<protein>
    <submittedName>
        <fullName evidence="6">DNA-binding transcriptional LysR family regulator</fullName>
    </submittedName>
</protein>
<accession>A0A7X0D0Q2</accession>
<dbReference type="RefSeq" id="WP_183993469.1">
    <property type="nucleotide sequence ID" value="NZ_BMHW01000008.1"/>
</dbReference>
<evidence type="ECO:0000256" key="1">
    <source>
        <dbReference type="ARBA" id="ARBA00009437"/>
    </source>
</evidence>
<evidence type="ECO:0000256" key="4">
    <source>
        <dbReference type="ARBA" id="ARBA00023163"/>
    </source>
</evidence>
<dbReference type="Pfam" id="PF00126">
    <property type="entry name" value="HTH_1"/>
    <property type="match status" value="1"/>
</dbReference>
<dbReference type="GO" id="GO:0003677">
    <property type="term" value="F:DNA binding"/>
    <property type="evidence" value="ECO:0007669"/>
    <property type="project" value="UniProtKB-KW"/>
</dbReference>
<dbReference type="PANTHER" id="PTHR30419">
    <property type="entry name" value="HTH-TYPE TRANSCRIPTIONAL REGULATOR YBHD"/>
    <property type="match status" value="1"/>
</dbReference>
<keyword evidence="2" id="KW-0805">Transcription regulation</keyword>
<dbReference type="GO" id="GO:0005829">
    <property type="term" value="C:cytosol"/>
    <property type="evidence" value="ECO:0007669"/>
    <property type="project" value="TreeGrafter"/>
</dbReference>
<keyword evidence="4" id="KW-0804">Transcription</keyword>
<evidence type="ECO:0000256" key="2">
    <source>
        <dbReference type="ARBA" id="ARBA00023015"/>
    </source>
</evidence>
<keyword evidence="7" id="KW-1185">Reference proteome</keyword>
<name>A0A7X0D0Q2_9HYPH</name>
<dbReference type="InterPro" id="IPR000847">
    <property type="entry name" value="LysR_HTH_N"/>
</dbReference>
<reference evidence="6 7" key="1">
    <citation type="submission" date="2020-08" db="EMBL/GenBank/DDBJ databases">
        <title>Genomic Encyclopedia of Type Strains, Phase IV (KMG-IV): sequencing the most valuable type-strain genomes for metagenomic binning, comparative biology and taxonomic classification.</title>
        <authorList>
            <person name="Goeker M."/>
        </authorList>
    </citation>
    <scope>NUCLEOTIDE SEQUENCE [LARGE SCALE GENOMIC DNA]</scope>
    <source>
        <strain evidence="6 7">DSM 100734</strain>
    </source>
</reference>
<dbReference type="PROSITE" id="PS50931">
    <property type="entry name" value="HTH_LYSR"/>
    <property type="match status" value="1"/>
</dbReference>
<dbReference type="GO" id="GO:0003700">
    <property type="term" value="F:DNA-binding transcription factor activity"/>
    <property type="evidence" value="ECO:0007669"/>
    <property type="project" value="InterPro"/>
</dbReference>
<dbReference type="AlphaFoldDB" id="A0A7X0D0Q2"/>
<feature type="domain" description="HTH lysR-type" evidence="5">
    <location>
        <begin position="3"/>
        <end position="60"/>
    </location>
</feature>
<evidence type="ECO:0000256" key="3">
    <source>
        <dbReference type="ARBA" id="ARBA00023125"/>
    </source>
</evidence>
<gene>
    <name evidence="6" type="ORF">HNQ72_003454</name>
</gene>
<evidence type="ECO:0000313" key="6">
    <source>
        <dbReference type="EMBL" id="MBB6163614.1"/>
    </source>
</evidence>
<dbReference type="Pfam" id="PF03466">
    <property type="entry name" value="LysR_substrate"/>
    <property type="match status" value="1"/>
</dbReference>
<comment type="caution">
    <text evidence="6">The sequence shown here is derived from an EMBL/GenBank/DDBJ whole genome shotgun (WGS) entry which is preliminary data.</text>
</comment>
<organism evidence="6 7">
    <name type="scientific">Rhizobium wenxiniae</name>
    <dbReference type="NCBI Taxonomy" id="1737357"/>
    <lineage>
        <taxon>Bacteria</taxon>
        <taxon>Pseudomonadati</taxon>
        <taxon>Pseudomonadota</taxon>
        <taxon>Alphaproteobacteria</taxon>
        <taxon>Hyphomicrobiales</taxon>
        <taxon>Rhizobiaceae</taxon>
        <taxon>Rhizobium/Agrobacterium group</taxon>
        <taxon>Rhizobium</taxon>
    </lineage>
</organism>
<dbReference type="InterPro" id="IPR036390">
    <property type="entry name" value="WH_DNA-bd_sf"/>
</dbReference>
<dbReference type="InterPro" id="IPR005119">
    <property type="entry name" value="LysR_subst-bd"/>
</dbReference>
<dbReference type="SUPFAM" id="SSF46785">
    <property type="entry name" value="Winged helix' DNA-binding domain"/>
    <property type="match status" value="1"/>
</dbReference>
<dbReference type="CDD" id="cd08421">
    <property type="entry name" value="PBP2_LTTR_like_1"/>
    <property type="match status" value="1"/>
</dbReference>
<sequence length="310" mass="33987">MRFDLTDLRLFLHVVEAESITQGAERAGMALPSASARVRGMEETSGVLLLDRGARGVRPTAAGEALAHHARIVLGQMEQMRGDLQLYARGLRGKVRVFSGRAAMAHLPEILRGYLADHPTIDIDLEERQSVDVVAAVAGGHADLGIAADTTDTGTLETRPFETDHLVVVVPDGHLFEQREHVRFSEVLDEPFVGLPADSALQGHLAIHAAREGKPFKLRIRLDSFEDICAMTSSGIGLSIVPEVYALRYQTEMAFKMVALSDEWALRHLLVCARSFSALPVHARDLVQYLTSKNRNPFLSLDEAHGRKSG</sequence>
<dbReference type="PANTHER" id="PTHR30419:SF2">
    <property type="entry name" value="LYSR FAMILY TRANSCRIPTIONAL REGULATOR"/>
    <property type="match status" value="1"/>
</dbReference>
<dbReference type="Gene3D" id="1.10.10.10">
    <property type="entry name" value="Winged helix-like DNA-binding domain superfamily/Winged helix DNA-binding domain"/>
    <property type="match status" value="1"/>
</dbReference>
<dbReference type="Proteomes" id="UP000547879">
    <property type="component" value="Unassembled WGS sequence"/>
</dbReference>
<evidence type="ECO:0000259" key="5">
    <source>
        <dbReference type="PROSITE" id="PS50931"/>
    </source>
</evidence>